<evidence type="ECO:0000313" key="3">
    <source>
        <dbReference type="Proteomes" id="UP000027153"/>
    </source>
</evidence>
<dbReference type="Pfam" id="PF13472">
    <property type="entry name" value="Lipase_GDSL_2"/>
    <property type="match status" value="1"/>
</dbReference>
<evidence type="ECO:0000313" key="2">
    <source>
        <dbReference type="EMBL" id="KCZ72302.1"/>
    </source>
</evidence>
<accession>A0A062V4N8</accession>
<feature type="domain" description="SGNH hydrolase-type esterase" evidence="1">
    <location>
        <begin position="3"/>
        <end position="151"/>
    </location>
</feature>
<evidence type="ECO:0000259" key="1">
    <source>
        <dbReference type="Pfam" id="PF13472"/>
    </source>
</evidence>
<name>A0A062V4N8_9EURY</name>
<comment type="caution">
    <text evidence="2">The sequence shown here is derived from an EMBL/GenBank/DDBJ whole genome shotgun (WGS) entry which is preliminary data.</text>
</comment>
<protein>
    <recommendedName>
        <fullName evidence="1">SGNH hydrolase-type esterase domain-containing protein</fullName>
    </recommendedName>
</protein>
<dbReference type="SUPFAM" id="SSF49299">
    <property type="entry name" value="PKD domain"/>
    <property type="match status" value="1"/>
</dbReference>
<dbReference type="InterPro" id="IPR036514">
    <property type="entry name" value="SGNH_hydro_sf"/>
</dbReference>
<gene>
    <name evidence="2" type="ORF">ANME2D_01708</name>
</gene>
<dbReference type="Gene3D" id="3.40.50.1110">
    <property type="entry name" value="SGNH hydrolase"/>
    <property type="match status" value="1"/>
</dbReference>
<dbReference type="Gene3D" id="2.60.120.200">
    <property type="match status" value="1"/>
</dbReference>
<proteinExistence type="predicted"/>
<dbReference type="PANTHER" id="PTHR30383">
    <property type="entry name" value="THIOESTERASE 1/PROTEASE 1/LYSOPHOSPHOLIPASE L1"/>
    <property type="match status" value="1"/>
</dbReference>
<dbReference type="InterPro" id="IPR013830">
    <property type="entry name" value="SGNH_hydro"/>
</dbReference>
<dbReference type="AlphaFoldDB" id="A0A062V4N8"/>
<dbReference type="SUPFAM" id="SSF49899">
    <property type="entry name" value="Concanavalin A-like lectins/glucanases"/>
    <property type="match status" value="1"/>
</dbReference>
<dbReference type="InterPro" id="IPR051532">
    <property type="entry name" value="Ester_Hydrolysis_Enzymes"/>
</dbReference>
<dbReference type="EMBL" id="JMIY01000003">
    <property type="protein sequence ID" value="KCZ72302.1"/>
    <property type="molecule type" value="Genomic_DNA"/>
</dbReference>
<dbReference type="InterPro" id="IPR013320">
    <property type="entry name" value="ConA-like_dom_sf"/>
</dbReference>
<dbReference type="SUPFAM" id="SSF52266">
    <property type="entry name" value="SGNH hydrolase"/>
    <property type="match status" value="1"/>
</dbReference>
<dbReference type="Proteomes" id="UP000027153">
    <property type="component" value="Unassembled WGS sequence"/>
</dbReference>
<sequence>MVFIGDSIIAGHGKDEHYSFIETKDVTNIPGTIENQWARKVNRTYQNMGINGQRTSQLNYRFNSDAVNLSPEFVLIEGGVNDVSSGVGNTTILANWESMIQKAYNNDVTPVIMLILPWTDGSDAKLSKITYINEQLMGMAVKYSPSVVVDARCYIGVERPSGPTGNCWDINASYTVDGLHYNSIGTEKIAQAIKDSFKFVHGKQGLYNLIQPDGTIIYSTGLSNAVNTSWRMASTAGTANISYNIPSPGEVANITINSGTVDWFNIGNLYSNPICDLYSNSARVERSEAVYGHVNFTTDISSGTYYVQCTSSPNIGSPKIISWSNNKTNNDGLTVTINTSETVNFNVTADQNIDAWKWFKDGIDQNNNIYNYSTSWDIEGTKTISVNATNKNGTSNTITWTVFVNEPDKYTIGSGGSAWNGNVSLTNTTVVRSTENVELHWVVNDYISRWRMDAGSGTLIRDENVASGNDCTLYDITWNPDGGIDFDSNGDYASCGGNNLANMKAFTYVADLRPSTSDATPRYIMGIQGTGSNWYKSLYIQDIWSIRQNIKGSASNTRRYSADNALTQGVRKNVISTWSGGTSGAGISMYVNNVETPYSSTVNGDSVADDSGSTFVLGNRLDLTRPYRGTMYEAVVFDRVLSVDERSKVYNKIKYSTGSITAWHDAGTGNEIYKIGVSAITPANTNYTVWYRQNGTGGFVQVGGVYTGSSTIALGPRYRNTDVRIALNGNQKATPELISIMFYTQRVS</sequence>
<reference evidence="2 3" key="1">
    <citation type="journal article" date="2013" name="Nature">
        <title>Anaerobic oxidation of methane coupled to nitrate reduction in a novel archaeal lineage.</title>
        <authorList>
            <person name="Haroon M.F."/>
            <person name="Hu S."/>
            <person name="Shi Y."/>
            <person name="Imelfort M."/>
            <person name="Keller J."/>
            <person name="Hugenholtz P."/>
            <person name="Yuan Z."/>
            <person name="Tyson G.W."/>
        </authorList>
    </citation>
    <scope>NUCLEOTIDE SEQUENCE [LARGE SCALE GENOMIC DNA]</scope>
    <source>
        <strain evidence="2 3">ANME-2d</strain>
    </source>
</reference>
<keyword evidence="3" id="KW-1185">Reference proteome</keyword>
<organism evidence="2 3">
    <name type="scientific">Candidatus Methanoperedens nitratireducens</name>
    <dbReference type="NCBI Taxonomy" id="1392998"/>
    <lineage>
        <taxon>Archaea</taxon>
        <taxon>Methanobacteriati</taxon>
        <taxon>Methanobacteriota</taxon>
        <taxon>Stenosarchaea group</taxon>
        <taxon>Methanomicrobia</taxon>
        <taxon>Methanosarcinales</taxon>
        <taxon>ANME-2 cluster</taxon>
        <taxon>Candidatus Methanoperedentaceae</taxon>
        <taxon>Candidatus Methanoperedens</taxon>
    </lineage>
</organism>
<dbReference type="InterPro" id="IPR035986">
    <property type="entry name" value="PKD_dom_sf"/>
</dbReference>